<dbReference type="RefSeq" id="WP_177319860.1">
    <property type="nucleotide sequence ID" value="NZ_BOMT01000106.1"/>
</dbReference>
<evidence type="ECO:0000256" key="1">
    <source>
        <dbReference type="SAM" id="MobiDB-lite"/>
    </source>
</evidence>
<feature type="compositionally biased region" description="Basic and acidic residues" evidence="1">
    <location>
        <begin position="1"/>
        <end position="20"/>
    </location>
</feature>
<evidence type="ECO:0000313" key="3">
    <source>
        <dbReference type="Proteomes" id="UP000199645"/>
    </source>
</evidence>
<protein>
    <recommendedName>
        <fullName evidence="4">Nucleoid-associated protein</fullName>
    </recommendedName>
</protein>
<dbReference type="InterPro" id="IPR004401">
    <property type="entry name" value="YbaB/EbfC"/>
</dbReference>
<name>A0A1I2HKM3_9ACTN</name>
<dbReference type="InterPro" id="IPR036894">
    <property type="entry name" value="YbaB-like_sf"/>
</dbReference>
<evidence type="ECO:0008006" key="4">
    <source>
        <dbReference type="Google" id="ProtNLM"/>
    </source>
</evidence>
<organism evidence="2 3">
    <name type="scientific">Actinoplanes philippinensis</name>
    <dbReference type="NCBI Taxonomy" id="35752"/>
    <lineage>
        <taxon>Bacteria</taxon>
        <taxon>Bacillati</taxon>
        <taxon>Actinomycetota</taxon>
        <taxon>Actinomycetes</taxon>
        <taxon>Micromonosporales</taxon>
        <taxon>Micromonosporaceae</taxon>
        <taxon>Actinoplanes</taxon>
    </lineage>
</organism>
<dbReference type="Gene3D" id="3.30.1310.10">
    <property type="entry name" value="Nucleoid-associated protein YbaB-like domain"/>
    <property type="match status" value="1"/>
</dbReference>
<dbReference type="STRING" id="35752.SAMN05421541_108215"/>
<dbReference type="SUPFAM" id="SSF82607">
    <property type="entry name" value="YbaB-like"/>
    <property type="match status" value="1"/>
</dbReference>
<feature type="region of interest" description="Disordered" evidence="1">
    <location>
        <begin position="1"/>
        <end position="23"/>
    </location>
</feature>
<proteinExistence type="predicted"/>
<evidence type="ECO:0000313" key="2">
    <source>
        <dbReference type="EMBL" id="SFF29316.1"/>
    </source>
</evidence>
<dbReference type="GO" id="GO:0003677">
    <property type="term" value="F:DNA binding"/>
    <property type="evidence" value="ECO:0007669"/>
    <property type="project" value="InterPro"/>
</dbReference>
<dbReference type="PIRSF" id="PIRSF004555">
    <property type="entry name" value="UCP004555"/>
    <property type="match status" value="1"/>
</dbReference>
<dbReference type="Pfam" id="PF02575">
    <property type="entry name" value="YbaB_DNA_bd"/>
    <property type="match status" value="1"/>
</dbReference>
<dbReference type="EMBL" id="FONV01000008">
    <property type="protein sequence ID" value="SFF29316.1"/>
    <property type="molecule type" value="Genomic_DNA"/>
</dbReference>
<keyword evidence="3" id="KW-1185">Reference proteome</keyword>
<gene>
    <name evidence="2" type="ORF">SAMN05421541_108215</name>
</gene>
<dbReference type="Proteomes" id="UP000199645">
    <property type="component" value="Unassembled WGS sequence"/>
</dbReference>
<accession>A0A1I2HKM3</accession>
<dbReference type="AlphaFoldDB" id="A0A1I2HKM3"/>
<reference evidence="2 3" key="1">
    <citation type="submission" date="2016-10" db="EMBL/GenBank/DDBJ databases">
        <authorList>
            <person name="de Groot N.N."/>
        </authorList>
    </citation>
    <scope>NUCLEOTIDE SEQUENCE [LARGE SCALE GENOMIC DNA]</scope>
    <source>
        <strain evidence="2 3">DSM 43019</strain>
    </source>
</reference>
<sequence length="91" mass="9902">MENAQRLEDRMRQGQAELEKSVVTGRSQDGTVVAVATGLGRLQAVRVDPRIYEQRDVASLQRAIMEAMRAAGENAAALAAEKMGPVEINLH</sequence>